<dbReference type="EMBL" id="JAEKNQ010000016">
    <property type="protein sequence ID" value="MBJ7602187.1"/>
    <property type="molecule type" value="Genomic_DNA"/>
</dbReference>
<proteinExistence type="predicted"/>
<reference evidence="2 3" key="1">
    <citation type="submission" date="2020-10" db="EMBL/GenBank/DDBJ databases">
        <title>Ca. Dormibacterota MAGs.</title>
        <authorList>
            <person name="Montgomery K."/>
        </authorList>
    </citation>
    <scope>NUCLEOTIDE SEQUENCE [LARGE SCALE GENOMIC DNA]</scope>
    <source>
        <strain evidence="2">SC8811_S16_3</strain>
    </source>
</reference>
<dbReference type="RefSeq" id="WP_338176587.1">
    <property type="nucleotide sequence ID" value="NZ_JAEKNQ010000016.1"/>
</dbReference>
<sequence>MQRFCLLLTGMLCLVACGFHDPAAPPQSHPAATASRVGTGLAPGMGAAGAQFREERAQTQAERKRERGDGWVRDASLPDHRLVLYYGNPFSRELGPIGAYSDGDLLARLNAQGDAYQRLDPSHPVVNGLDYVTPVAQSSVGDGTYRFRMPAESIQHYVDLALSHHLLFFFDLQVGRASPSAEVDALWPWLQRPGVNLALDPEFDLNGGGLPGRQIGRMTADEINPVVDRLAALVRESGGPPKMLVVHQFRPDMLPDRARIHLPPEVALVICADGVGTPQAKIASYALANQPPLQHPGVKLFFTSDRPLMSEAQVLALSPQPLLVMYQ</sequence>
<evidence type="ECO:0008006" key="4">
    <source>
        <dbReference type="Google" id="ProtNLM"/>
    </source>
</evidence>
<feature type="signal peptide" evidence="1">
    <location>
        <begin position="1"/>
        <end position="23"/>
    </location>
</feature>
<dbReference type="AlphaFoldDB" id="A0A934K829"/>
<protein>
    <recommendedName>
        <fullName evidence="4">Lipoprotein</fullName>
    </recommendedName>
</protein>
<evidence type="ECO:0000313" key="2">
    <source>
        <dbReference type="EMBL" id="MBJ7602187.1"/>
    </source>
</evidence>
<gene>
    <name evidence="2" type="ORF">JF888_03175</name>
</gene>
<accession>A0A934K829</accession>
<keyword evidence="1" id="KW-0732">Signal</keyword>
<dbReference type="Proteomes" id="UP000620075">
    <property type="component" value="Unassembled WGS sequence"/>
</dbReference>
<feature type="chain" id="PRO_5036865772" description="Lipoprotein" evidence="1">
    <location>
        <begin position="24"/>
        <end position="327"/>
    </location>
</feature>
<evidence type="ECO:0000256" key="1">
    <source>
        <dbReference type="SAM" id="SignalP"/>
    </source>
</evidence>
<evidence type="ECO:0000313" key="3">
    <source>
        <dbReference type="Proteomes" id="UP000620075"/>
    </source>
</evidence>
<comment type="caution">
    <text evidence="2">The sequence shown here is derived from an EMBL/GenBank/DDBJ whole genome shotgun (WGS) entry which is preliminary data.</text>
</comment>
<name>A0A934K829_9BACT</name>
<organism evidence="2 3">
    <name type="scientific">Candidatus Dormiibacter inghamiae</name>
    <dbReference type="NCBI Taxonomy" id="3127013"/>
    <lineage>
        <taxon>Bacteria</taxon>
        <taxon>Bacillati</taxon>
        <taxon>Candidatus Dormiibacterota</taxon>
        <taxon>Candidatus Dormibacteria</taxon>
        <taxon>Candidatus Dormibacterales</taxon>
        <taxon>Candidatus Dormibacteraceae</taxon>
        <taxon>Candidatus Dormiibacter</taxon>
    </lineage>
</organism>